<name>A0AAD6F5H9_9TELE</name>
<dbReference type="Gene3D" id="1.20.1070.10">
    <property type="entry name" value="Rhodopsin 7-helix transmembrane proteins"/>
    <property type="match status" value="1"/>
</dbReference>
<keyword evidence="7" id="KW-0436">Ligase</keyword>
<comment type="catalytic activity">
    <reaction evidence="25">
        <text>(9Z,12Z)-octadecadienoate(out) = (9Z,12Z)-octadecadienoate(in)</text>
        <dbReference type="Rhea" id="RHEA:45264"/>
        <dbReference type="ChEBI" id="CHEBI:30245"/>
    </reaction>
</comment>
<evidence type="ECO:0000256" key="6">
    <source>
        <dbReference type="ARBA" id="ARBA00022553"/>
    </source>
</evidence>
<evidence type="ECO:0000256" key="23">
    <source>
        <dbReference type="ARBA" id="ARBA00029815"/>
    </source>
</evidence>
<dbReference type="SUPFAM" id="SSF56801">
    <property type="entry name" value="Acetyl-CoA synthetase-like"/>
    <property type="match status" value="1"/>
</dbReference>
<proteinExistence type="inferred from homology"/>
<comment type="catalytic activity">
    <reaction evidence="31">
        <text>tetracosanoate + ATP + CoA = tetracosanoyl-CoA + AMP + diphosphate</text>
        <dbReference type="Rhea" id="RHEA:33639"/>
        <dbReference type="ChEBI" id="CHEBI:30616"/>
        <dbReference type="ChEBI" id="CHEBI:31014"/>
        <dbReference type="ChEBI" id="CHEBI:33019"/>
        <dbReference type="ChEBI" id="CHEBI:57287"/>
        <dbReference type="ChEBI" id="CHEBI:65052"/>
        <dbReference type="ChEBI" id="CHEBI:456215"/>
    </reaction>
    <physiologicalReaction direction="left-to-right" evidence="31">
        <dbReference type="Rhea" id="RHEA:33640"/>
    </physiologicalReaction>
</comment>
<evidence type="ECO:0000256" key="31">
    <source>
        <dbReference type="ARBA" id="ARBA00048666"/>
    </source>
</evidence>
<evidence type="ECO:0000256" key="15">
    <source>
        <dbReference type="ARBA" id="ARBA00023136"/>
    </source>
</evidence>
<feature type="transmembrane region" description="Helical" evidence="32">
    <location>
        <begin position="285"/>
        <end position="308"/>
    </location>
</feature>
<dbReference type="EC" id="6.2.1.15" evidence="21"/>
<dbReference type="Gene3D" id="3.40.50.12780">
    <property type="entry name" value="N-terminal domain of ligase-like"/>
    <property type="match status" value="1"/>
</dbReference>
<feature type="transmembrane region" description="Helical" evidence="32">
    <location>
        <begin position="169"/>
        <end position="189"/>
    </location>
</feature>
<evidence type="ECO:0000256" key="28">
    <source>
        <dbReference type="ARBA" id="ARBA00036271"/>
    </source>
</evidence>
<evidence type="ECO:0000313" key="34">
    <source>
        <dbReference type="EMBL" id="KAJ4921478.1"/>
    </source>
</evidence>
<keyword evidence="17" id="KW-0675">Receptor</keyword>
<accession>A0AAD6F5H9</accession>
<dbReference type="FunFam" id="3.40.50.12780:FF:000008">
    <property type="entry name" value="Long-chain fatty acid transport protein 4"/>
    <property type="match status" value="1"/>
</dbReference>
<keyword evidence="11 32" id="KW-1133">Transmembrane helix</keyword>
<dbReference type="EMBL" id="JAPTMU010000119">
    <property type="protein sequence ID" value="KAJ4921478.1"/>
    <property type="molecule type" value="Genomic_DNA"/>
</dbReference>
<keyword evidence="14" id="KW-0443">Lipid metabolism</keyword>
<evidence type="ECO:0000256" key="26">
    <source>
        <dbReference type="ARBA" id="ARBA00035938"/>
    </source>
</evidence>
<dbReference type="EC" id="6.2.1.3" evidence="22"/>
<keyword evidence="9" id="KW-0547">Nucleotide-binding</keyword>
<evidence type="ECO:0000256" key="10">
    <source>
        <dbReference type="ARBA" id="ARBA00022832"/>
    </source>
</evidence>
<dbReference type="InterPro" id="IPR020845">
    <property type="entry name" value="AMP-binding_CS"/>
</dbReference>
<keyword evidence="8 32" id="KW-0812">Transmembrane</keyword>
<dbReference type="FunFam" id="1.20.1070.10:FF:000163">
    <property type="entry name" value="Thromboxane A2 receptor"/>
    <property type="match status" value="1"/>
</dbReference>
<feature type="transmembrane region" description="Helical" evidence="32">
    <location>
        <begin position="46"/>
        <end position="68"/>
    </location>
</feature>
<feature type="transmembrane region" description="Helical" evidence="32">
    <location>
        <begin position="350"/>
        <end position="370"/>
    </location>
</feature>
<dbReference type="Proteomes" id="UP001219934">
    <property type="component" value="Unassembled WGS sequence"/>
</dbReference>
<evidence type="ECO:0000256" key="9">
    <source>
        <dbReference type="ARBA" id="ARBA00022741"/>
    </source>
</evidence>
<dbReference type="SUPFAM" id="SSF81321">
    <property type="entry name" value="Family A G protein-coupled receptor-like"/>
    <property type="match status" value="1"/>
</dbReference>
<keyword evidence="5" id="KW-1003">Cell membrane</keyword>
<dbReference type="GO" id="GO:0000166">
    <property type="term" value="F:nucleotide binding"/>
    <property type="evidence" value="ECO:0007669"/>
    <property type="project" value="UniProtKB-KW"/>
</dbReference>
<dbReference type="InterPro" id="IPR000873">
    <property type="entry name" value="AMP-dep_synth/lig_dom"/>
</dbReference>
<dbReference type="InterPro" id="IPR045851">
    <property type="entry name" value="AMP-bd_C_sf"/>
</dbReference>
<evidence type="ECO:0000256" key="14">
    <source>
        <dbReference type="ARBA" id="ARBA00023098"/>
    </source>
</evidence>
<feature type="transmembrane region" description="Helical" evidence="32">
    <location>
        <begin position="80"/>
        <end position="107"/>
    </location>
</feature>
<feature type="domain" description="G-protein coupled receptors family 1 profile" evidence="33">
    <location>
        <begin position="59"/>
        <end position="335"/>
    </location>
</feature>
<evidence type="ECO:0000256" key="4">
    <source>
        <dbReference type="ARBA" id="ARBA00022448"/>
    </source>
</evidence>
<dbReference type="Pfam" id="PF00001">
    <property type="entry name" value="7tm_1"/>
    <property type="match status" value="1"/>
</dbReference>
<comment type="catalytic activity">
    <reaction evidence="29">
        <text>a very long-chain fatty acid + ATP + CoA = a very long-chain fatty acyl-CoA + AMP + diphosphate</text>
        <dbReference type="Rhea" id="RHEA:54536"/>
        <dbReference type="ChEBI" id="CHEBI:30616"/>
        <dbReference type="ChEBI" id="CHEBI:33019"/>
        <dbReference type="ChEBI" id="CHEBI:57287"/>
        <dbReference type="ChEBI" id="CHEBI:58950"/>
        <dbReference type="ChEBI" id="CHEBI:138261"/>
        <dbReference type="ChEBI" id="CHEBI:456215"/>
    </reaction>
    <physiologicalReaction direction="left-to-right" evidence="29">
        <dbReference type="Rhea" id="RHEA:54537"/>
    </physiologicalReaction>
</comment>
<evidence type="ECO:0000256" key="27">
    <source>
        <dbReference type="ARBA" id="ARBA00036233"/>
    </source>
</evidence>
<feature type="transmembrane region" description="Helical" evidence="32">
    <location>
        <begin position="320"/>
        <end position="338"/>
    </location>
</feature>
<evidence type="ECO:0000256" key="7">
    <source>
        <dbReference type="ARBA" id="ARBA00022598"/>
    </source>
</evidence>
<protein>
    <recommendedName>
        <fullName evidence="3">Thromboxane A2 receptor</fullName>
        <ecNumber evidence="21">6.2.1.15</ecNumber>
        <ecNumber evidence="22">6.2.1.3</ecNumber>
    </recommendedName>
    <alternativeName>
        <fullName evidence="24">Arachidonate--CoA ligase</fullName>
    </alternativeName>
    <alternativeName>
        <fullName evidence="30">Long-chain-fatty-acid--CoA ligase</fullName>
    </alternativeName>
    <alternativeName>
        <fullName evidence="23">Prostanoid TP receptor</fullName>
    </alternativeName>
</protein>
<keyword evidence="15 32" id="KW-0472">Membrane</keyword>
<evidence type="ECO:0000256" key="19">
    <source>
        <dbReference type="ARBA" id="ARBA00023224"/>
    </source>
</evidence>
<evidence type="ECO:0000256" key="20">
    <source>
        <dbReference type="ARBA" id="ARBA00024548"/>
    </source>
</evidence>
<feature type="transmembrane region" description="Helical" evidence="32">
    <location>
        <begin position="218"/>
        <end position="245"/>
    </location>
</feature>
<keyword evidence="4" id="KW-0813">Transport</keyword>
<dbReference type="GO" id="GO:0090434">
    <property type="term" value="F:oleoyl-CoA ligase activity"/>
    <property type="evidence" value="ECO:0007669"/>
    <property type="project" value="TreeGrafter"/>
</dbReference>
<evidence type="ECO:0000256" key="8">
    <source>
        <dbReference type="ARBA" id="ARBA00022692"/>
    </source>
</evidence>
<dbReference type="GO" id="GO:0044539">
    <property type="term" value="P:long-chain fatty acid import into cell"/>
    <property type="evidence" value="ECO:0007669"/>
    <property type="project" value="TreeGrafter"/>
</dbReference>
<dbReference type="InterPro" id="IPR042099">
    <property type="entry name" value="ANL_N_sf"/>
</dbReference>
<keyword evidence="10" id="KW-0276">Fatty acid metabolism</keyword>
<dbReference type="GO" id="GO:0005789">
    <property type="term" value="C:endoplasmic reticulum membrane"/>
    <property type="evidence" value="ECO:0007669"/>
    <property type="project" value="TreeGrafter"/>
</dbReference>
<gene>
    <name evidence="34" type="ORF">JOQ06_014293</name>
</gene>
<dbReference type="GO" id="GO:0047676">
    <property type="term" value="F:arachidonate-CoA ligase activity"/>
    <property type="evidence" value="ECO:0007669"/>
    <property type="project" value="UniProtKB-EC"/>
</dbReference>
<dbReference type="GO" id="GO:0001579">
    <property type="term" value="P:medium-chain fatty acid transport"/>
    <property type="evidence" value="ECO:0007669"/>
    <property type="project" value="TreeGrafter"/>
</dbReference>
<keyword evidence="35" id="KW-1185">Reference proteome</keyword>
<keyword evidence="18" id="KW-0325">Glycoprotein</keyword>
<dbReference type="InterPro" id="IPR001105">
    <property type="entry name" value="Thbox_rcpt"/>
</dbReference>
<evidence type="ECO:0000259" key="33">
    <source>
        <dbReference type="PROSITE" id="PS50262"/>
    </source>
</evidence>
<comment type="catalytic activity">
    <reaction evidence="20">
        <text>(5Z,8Z,11Z,14Z)-eicosatetraenoate + ATP + CoA = (5Z,8Z,11Z,14Z)-eicosatetraenoyl-CoA + AMP + diphosphate</text>
        <dbReference type="Rhea" id="RHEA:19713"/>
        <dbReference type="ChEBI" id="CHEBI:30616"/>
        <dbReference type="ChEBI" id="CHEBI:32395"/>
        <dbReference type="ChEBI" id="CHEBI:33019"/>
        <dbReference type="ChEBI" id="CHEBI:57287"/>
        <dbReference type="ChEBI" id="CHEBI:57368"/>
        <dbReference type="ChEBI" id="CHEBI:456215"/>
        <dbReference type="EC" id="6.2.1.15"/>
    </reaction>
    <physiologicalReaction direction="left-to-right" evidence="20">
        <dbReference type="Rhea" id="RHEA:19714"/>
    </physiologicalReaction>
</comment>
<evidence type="ECO:0000256" key="16">
    <source>
        <dbReference type="ARBA" id="ARBA00023157"/>
    </source>
</evidence>
<dbReference type="FunFam" id="3.30.300.30:FF:000002">
    <property type="entry name" value="Long-chain fatty acid transport protein 1"/>
    <property type="match status" value="1"/>
</dbReference>
<feature type="transmembrane region" description="Helical" evidence="32">
    <location>
        <begin position="127"/>
        <end position="148"/>
    </location>
</feature>
<evidence type="ECO:0000256" key="5">
    <source>
        <dbReference type="ARBA" id="ARBA00022475"/>
    </source>
</evidence>
<dbReference type="AlphaFoldDB" id="A0AAD6F5H9"/>
<evidence type="ECO:0000256" key="25">
    <source>
        <dbReference type="ARBA" id="ARBA00035842"/>
    </source>
</evidence>
<dbReference type="NCBIfam" id="NF006134">
    <property type="entry name" value="PRK08279.1"/>
    <property type="match status" value="1"/>
</dbReference>
<dbReference type="GO" id="GO:0005886">
    <property type="term" value="C:plasma membrane"/>
    <property type="evidence" value="ECO:0007669"/>
    <property type="project" value="UniProtKB-SubCell"/>
</dbReference>
<evidence type="ECO:0000256" key="32">
    <source>
        <dbReference type="SAM" id="Phobius"/>
    </source>
</evidence>
<evidence type="ECO:0000313" key="35">
    <source>
        <dbReference type="Proteomes" id="UP001219934"/>
    </source>
</evidence>
<keyword evidence="12" id="KW-0297">G-protein coupled receptor</keyword>
<dbReference type="Gene3D" id="3.30.300.30">
    <property type="match status" value="1"/>
</dbReference>
<dbReference type="GO" id="GO:0005324">
    <property type="term" value="F:long-chain fatty acid transmembrane transporter activity"/>
    <property type="evidence" value="ECO:0007669"/>
    <property type="project" value="TreeGrafter"/>
</dbReference>
<evidence type="ECO:0000256" key="11">
    <source>
        <dbReference type="ARBA" id="ARBA00022989"/>
    </source>
</evidence>
<comment type="subcellular location">
    <subcellularLocation>
        <location evidence="1">Cell membrane</location>
        <topology evidence="1">Multi-pass membrane protein</topology>
    </subcellularLocation>
</comment>
<evidence type="ECO:0000256" key="22">
    <source>
        <dbReference type="ARBA" id="ARBA00026121"/>
    </source>
</evidence>
<keyword evidence="16" id="KW-1015">Disulfide bond</keyword>
<comment type="caution">
    <text evidence="34">The sequence shown here is derived from an EMBL/GenBank/DDBJ whole genome shotgun (WGS) entry which is preliminary data.</text>
</comment>
<evidence type="ECO:0000256" key="24">
    <source>
        <dbReference type="ARBA" id="ARBA00032120"/>
    </source>
</evidence>
<dbReference type="InterPro" id="IPR000276">
    <property type="entry name" value="GPCR_Rhodpsn"/>
</dbReference>
<keyword evidence="19" id="KW-0807">Transducer</keyword>
<evidence type="ECO:0000256" key="13">
    <source>
        <dbReference type="ARBA" id="ARBA00023055"/>
    </source>
</evidence>
<evidence type="ECO:0000256" key="1">
    <source>
        <dbReference type="ARBA" id="ARBA00004651"/>
    </source>
</evidence>
<dbReference type="PRINTS" id="PR00429">
    <property type="entry name" value="THROMBOXANER"/>
</dbReference>
<dbReference type="GO" id="GO:0004960">
    <property type="term" value="F:thromboxane receptor activity"/>
    <property type="evidence" value="ECO:0007669"/>
    <property type="project" value="InterPro"/>
</dbReference>
<sequence>MRTASMTTFSTSTPSILLQNLKMNSSEQPGPWLNSSTLLPMKSSSLGVSCFTMTFGAISNLTALGILAKSRVRFRRPSKSPFLLLTVALLLADLAGHVIPGAFALYLHTDQISQMKAVKPTKVFCQIFGASMVFFGLCPLLLGFAMAVERCVAITRPFFHAAMVTLGHVWRVVLLLSSLAFVLAVLPLFEVGTYTTQFPGTWCFLPIHGPRSTADTNLALAFSCLGLTALTFSLLCNILSGLALLQARKKTHNVNTKSAARCTRRASSTSSTFSRSLNVEMMVQLAVITVVSCVCWSPFLIHILVMQFKQRTSTQEKDGFILLGLHISLLDAVTMHNAASVSASLGSMGLLRLFGVSWPWSLAAGLGVYLGTSSWKYFYIAARTAKRDLNGLYVLMRVKVALWRYMRNGSNIPSIFAQTVKRQPNKPALIYEATGEIWTFTQLDEMSNAVAHWARGQGWVSGDVVALFMESRPLQVALWLGLAKVGVEAALINFNLRNDSLVHCVGVSGSRAIVFGTELADAMSEVSSSMNQAMVRFSTGDLGAEHLALPGAQPLDPILALSPKHHPTPCVPPKGMNDRLFYIYTSGTTGLPKAAIVVHSRYYRIAAFGYFAFRMSPVDIIYDCLPLYHSAGNIMGVGQCLIHGLTVVVKKKFSASRFWEDCIKYNCTVVQYIGEICRYLLSQPVRPSEKGHKVRLAVGNGLRPSVWEAFTERFGVAQIGEFYGATECNCSIANMDGKVGACGFNSRILPNIYPIRLVRVDEDSMELVRDSRGLCVTCRPGEPGLLVGRINQQDPLRRFDGYANQDATKKKIAHNVFKKNDSAYLSGDVLVMDEFGYMYFRDRGGDTFRWRGENVSTTEVEGVLSSLLCQTDVAVYGVTVAGVEGKAGMAAIADTTGTFDCNSFLQKVQHALPSYARPVFLRISPQVDTTGTFKIQKTRLQREGYDPRRSTDQIYFLNTRAACYEAVDEELYNAIAEGRMSL</sequence>
<dbReference type="PANTHER" id="PTHR43107">
    <property type="entry name" value="LONG-CHAIN FATTY ACID TRANSPORT PROTEIN"/>
    <property type="match status" value="1"/>
</dbReference>
<keyword evidence="6" id="KW-0597">Phosphoprotein</keyword>
<dbReference type="GO" id="GO:0005743">
    <property type="term" value="C:mitochondrial inner membrane"/>
    <property type="evidence" value="ECO:0007669"/>
    <property type="project" value="TreeGrafter"/>
</dbReference>
<comment type="similarity">
    <text evidence="2">Belongs to the ATP-dependent AMP-binding enzyme family.</text>
</comment>
<dbReference type="PROSITE" id="PS50262">
    <property type="entry name" value="G_PROTEIN_RECEP_F1_2"/>
    <property type="match status" value="1"/>
</dbReference>
<organism evidence="34 35">
    <name type="scientific">Pogonophryne albipinna</name>
    <dbReference type="NCBI Taxonomy" id="1090488"/>
    <lineage>
        <taxon>Eukaryota</taxon>
        <taxon>Metazoa</taxon>
        <taxon>Chordata</taxon>
        <taxon>Craniata</taxon>
        <taxon>Vertebrata</taxon>
        <taxon>Euteleostomi</taxon>
        <taxon>Actinopterygii</taxon>
        <taxon>Neopterygii</taxon>
        <taxon>Teleostei</taxon>
        <taxon>Neoteleostei</taxon>
        <taxon>Acanthomorphata</taxon>
        <taxon>Eupercaria</taxon>
        <taxon>Perciformes</taxon>
        <taxon>Notothenioidei</taxon>
        <taxon>Pogonophryne</taxon>
    </lineage>
</organism>
<reference evidence="34" key="1">
    <citation type="submission" date="2022-11" db="EMBL/GenBank/DDBJ databases">
        <title>Chromosome-level genome of Pogonophryne albipinna.</title>
        <authorList>
            <person name="Jo E."/>
        </authorList>
    </citation>
    <scope>NUCLEOTIDE SEQUENCE</scope>
    <source>
        <strain evidence="34">SGF0006</strain>
        <tissue evidence="34">Muscle</tissue>
    </source>
</reference>
<evidence type="ECO:0000256" key="2">
    <source>
        <dbReference type="ARBA" id="ARBA00006432"/>
    </source>
</evidence>
<comment type="catalytic activity">
    <reaction evidence="27">
        <text>hexadecanoate(out) = hexadecanoate(in)</text>
        <dbReference type="Rhea" id="RHEA:45256"/>
        <dbReference type="ChEBI" id="CHEBI:7896"/>
    </reaction>
</comment>
<dbReference type="PROSITE" id="PS00455">
    <property type="entry name" value="AMP_BINDING"/>
    <property type="match status" value="1"/>
</dbReference>
<evidence type="ECO:0000256" key="21">
    <source>
        <dbReference type="ARBA" id="ARBA00026113"/>
    </source>
</evidence>
<dbReference type="PANTHER" id="PTHR43107:SF7">
    <property type="entry name" value="LONG-CHAIN FATTY ACID TRANSPORT PROTEIN 1"/>
    <property type="match status" value="1"/>
</dbReference>
<dbReference type="Pfam" id="PF00501">
    <property type="entry name" value="AMP-binding"/>
    <property type="match status" value="1"/>
</dbReference>
<dbReference type="InterPro" id="IPR008365">
    <property type="entry name" value="Prostanoid_rcpt"/>
</dbReference>
<comment type="catalytic activity">
    <reaction evidence="28">
        <text>a fatty acid(in) = a fatty acid(out)</text>
        <dbReference type="Rhea" id="RHEA:38879"/>
        <dbReference type="ChEBI" id="CHEBI:28868"/>
    </reaction>
</comment>
<evidence type="ECO:0000256" key="12">
    <source>
        <dbReference type="ARBA" id="ARBA00023040"/>
    </source>
</evidence>
<evidence type="ECO:0000256" key="17">
    <source>
        <dbReference type="ARBA" id="ARBA00023170"/>
    </source>
</evidence>
<dbReference type="PRINTS" id="PR01788">
    <property type="entry name" value="PROSTANOIDR"/>
</dbReference>
<dbReference type="PROSITE" id="PS00237">
    <property type="entry name" value="G_PROTEIN_RECEP_F1_1"/>
    <property type="match status" value="1"/>
</dbReference>
<evidence type="ECO:0000256" key="18">
    <source>
        <dbReference type="ARBA" id="ARBA00023180"/>
    </source>
</evidence>
<evidence type="ECO:0000256" key="3">
    <source>
        <dbReference type="ARBA" id="ARBA00017628"/>
    </source>
</evidence>
<evidence type="ECO:0000256" key="29">
    <source>
        <dbReference type="ARBA" id="ARBA00036527"/>
    </source>
</evidence>
<dbReference type="InterPro" id="IPR017452">
    <property type="entry name" value="GPCR_Rhodpsn_7TM"/>
</dbReference>
<comment type="catalytic activity">
    <reaction evidence="26">
        <text>(9Z)-octadecenoate(out) = (9Z)-octadecenoate(in)</text>
        <dbReference type="Rhea" id="RHEA:33655"/>
        <dbReference type="ChEBI" id="CHEBI:30823"/>
    </reaction>
</comment>
<keyword evidence="13" id="KW-0445">Lipid transport</keyword>
<evidence type="ECO:0000256" key="30">
    <source>
        <dbReference type="ARBA" id="ARBA00041297"/>
    </source>
</evidence>